<evidence type="ECO:0000313" key="2">
    <source>
        <dbReference type="EMBL" id="PSJ56196.1"/>
    </source>
</evidence>
<dbReference type="Proteomes" id="UP000241229">
    <property type="component" value="Unassembled WGS sequence"/>
</dbReference>
<dbReference type="InterPro" id="IPR019533">
    <property type="entry name" value="Peptidase_S26"/>
</dbReference>
<feature type="domain" description="Peptidase S26" evidence="1">
    <location>
        <begin position="3"/>
        <end position="157"/>
    </location>
</feature>
<sequence length="192" mass="20739">MMASGALLIAAPVWSRHAPRFIWNASASLPLGLYRVEPAAGIAVTDIAIVMPPDELAAFLDERSYLPIGVPLLKRVLALGGETVCRSAATILAYGAVYGRARARDTNGRPLPDWQGCRTLRDGEAFLMNWDAPDSFDGRYVGPLPVTSIVGRAVPVWTAGDTDPAPADTSAGFRRAMTVRLPQPQRRTRCPR</sequence>
<gene>
    <name evidence="2" type="ORF">C7I84_21725</name>
</gene>
<dbReference type="OrthoDB" id="5360818at2"/>
<dbReference type="EMBL" id="PXYK01000023">
    <property type="protein sequence ID" value="PSJ56196.1"/>
    <property type="molecule type" value="Genomic_DNA"/>
</dbReference>
<comment type="caution">
    <text evidence="2">The sequence shown here is derived from an EMBL/GenBank/DDBJ whole genome shotgun (WGS) entry which is preliminary data.</text>
</comment>
<dbReference type="GO" id="GO:0004252">
    <property type="term" value="F:serine-type endopeptidase activity"/>
    <property type="evidence" value="ECO:0007669"/>
    <property type="project" value="InterPro"/>
</dbReference>
<evidence type="ECO:0000313" key="3">
    <source>
        <dbReference type="Proteomes" id="UP000241229"/>
    </source>
</evidence>
<keyword evidence="3" id="KW-1185">Reference proteome</keyword>
<name>A0A2P7S155_9HYPH</name>
<dbReference type="SUPFAM" id="SSF51306">
    <property type="entry name" value="LexA/Signal peptidase"/>
    <property type="match status" value="1"/>
</dbReference>
<organism evidence="2 3">
    <name type="scientific">Kumtagia ephedrae</name>
    <dbReference type="NCBI Taxonomy" id="2116701"/>
    <lineage>
        <taxon>Bacteria</taxon>
        <taxon>Pseudomonadati</taxon>
        <taxon>Pseudomonadota</taxon>
        <taxon>Alphaproteobacteria</taxon>
        <taxon>Hyphomicrobiales</taxon>
        <taxon>Phyllobacteriaceae</taxon>
        <taxon>Kumtagia</taxon>
    </lineage>
</organism>
<dbReference type="Gene3D" id="2.10.109.10">
    <property type="entry name" value="Umud Fragment, subunit A"/>
    <property type="match status" value="1"/>
</dbReference>
<evidence type="ECO:0000259" key="1">
    <source>
        <dbReference type="Pfam" id="PF10502"/>
    </source>
</evidence>
<proteinExistence type="predicted"/>
<reference evidence="2 3" key="1">
    <citation type="submission" date="2018-03" db="EMBL/GenBank/DDBJ databases">
        <title>The draft genome of Mesorhizobium sp. 6GN-30.</title>
        <authorList>
            <person name="Liu L."/>
            <person name="Li L."/>
            <person name="Wang T."/>
            <person name="Zhang X."/>
            <person name="Liang L."/>
        </authorList>
    </citation>
    <scope>NUCLEOTIDE SEQUENCE [LARGE SCALE GENOMIC DNA]</scope>
    <source>
        <strain evidence="2 3">6GN30</strain>
    </source>
</reference>
<accession>A0A2P7S155</accession>
<dbReference type="GO" id="GO:0006465">
    <property type="term" value="P:signal peptide processing"/>
    <property type="evidence" value="ECO:0007669"/>
    <property type="project" value="InterPro"/>
</dbReference>
<dbReference type="Pfam" id="PF10502">
    <property type="entry name" value="Peptidase_S26"/>
    <property type="match status" value="1"/>
</dbReference>
<protein>
    <submittedName>
        <fullName evidence="2">Peptidase</fullName>
    </submittedName>
</protein>
<dbReference type="AlphaFoldDB" id="A0A2P7S155"/>
<dbReference type="InterPro" id="IPR036286">
    <property type="entry name" value="LexA/Signal_pep-like_sf"/>
</dbReference>